<organism evidence="12 13">
    <name type="scientific">Actinokineospora fastidiosa</name>
    <dbReference type="NCBI Taxonomy" id="1816"/>
    <lineage>
        <taxon>Bacteria</taxon>
        <taxon>Bacillati</taxon>
        <taxon>Actinomycetota</taxon>
        <taxon>Actinomycetes</taxon>
        <taxon>Pseudonocardiales</taxon>
        <taxon>Pseudonocardiaceae</taxon>
        <taxon>Actinokineospora</taxon>
    </lineage>
</organism>
<name>A0A918GCY9_9PSEU</name>
<keyword evidence="5" id="KW-0963">Cytoplasm</keyword>
<dbReference type="GO" id="GO:0005737">
    <property type="term" value="C:cytoplasm"/>
    <property type="evidence" value="ECO:0007669"/>
    <property type="project" value="UniProtKB-SubCell"/>
</dbReference>
<dbReference type="InterPro" id="IPR000682">
    <property type="entry name" value="PCMT"/>
</dbReference>
<evidence type="ECO:0000313" key="12">
    <source>
        <dbReference type="EMBL" id="GGS28881.1"/>
    </source>
</evidence>
<accession>A0A918GCY9</accession>
<gene>
    <name evidence="12" type="ORF">GCM10010171_22540</name>
</gene>
<dbReference type="InterPro" id="IPR029063">
    <property type="entry name" value="SAM-dependent_MTases_sf"/>
</dbReference>
<evidence type="ECO:0000256" key="2">
    <source>
        <dbReference type="ARBA" id="ARBA00005369"/>
    </source>
</evidence>
<reference evidence="12" key="1">
    <citation type="journal article" date="2014" name="Int. J. Syst. Evol. Microbiol.">
        <title>Complete genome sequence of Corynebacterium casei LMG S-19264T (=DSM 44701T), isolated from a smear-ripened cheese.</title>
        <authorList>
            <consortium name="US DOE Joint Genome Institute (JGI-PGF)"/>
            <person name="Walter F."/>
            <person name="Albersmeier A."/>
            <person name="Kalinowski J."/>
            <person name="Ruckert C."/>
        </authorList>
    </citation>
    <scope>NUCLEOTIDE SEQUENCE</scope>
    <source>
        <strain evidence="12">JCM 3276</strain>
    </source>
</reference>
<keyword evidence="6" id="KW-0489">Methyltransferase</keyword>
<evidence type="ECO:0000313" key="13">
    <source>
        <dbReference type="Proteomes" id="UP000660680"/>
    </source>
</evidence>
<evidence type="ECO:0000256" key="4">
    <source>
        <dbReference type="ARBA" id="ARBA00013346"/>
    </source>
</evidence>
<sequence length="378" mass="40575">MTSRPASLDQWLSSYAAKVAAAAEIDDAAVVAALATVPRHRFPRRLLVDGEWHAVTDHDRFPDELLAVIYDDNPLAFKLDHAGRLLSSTTLPSLLATMLHALRLEPGMRVLEVGSGIGYNAALIHAVTGAEVVALDLQPDVVADARAALRRAGCTGVTAVVGDGYLGHPERGPFDRIVASCGIRGVPPAWLEQLKPSGMVLAPFAHGGAHPLVRVECRAGAPHATAIGPWTDFMTAGGALYQEFPGAHPERFTIGPFPRPGLVKRVLPSLDWKEYTDLWFLMAAEGPAMTQARFADVDPAQGTATLIDRQEGGALCLQRTGLAHVHGPHADQLLEIVVGLVRNWLDAGRPKIADWRASMRMVNPSVGPLVIPSRWMCA</sequence>
<evidence type="ECO:0000256" key="10">
    <source>
        <dbReference type="ARBA" id="ARBA00031323"/>
    </source>
</evidence>
<dbReference type="RefSeq" id="WP_189210369.1">
    <property type="nucleotide sequence ID" value="NZ_BMRB01000002.1"/>
</dbReference>
<dbReference type="PANTHER" id="PTHR11579">
    <property type="entry name" value="PROTEIN-L-ISOASPARTATE O-METHYLTRANSFERASE"/>
    <property type="match status" value="1"/>
</dbReference>
<dbReference type="Pfam" id="PF01135">
    <property type="entry name" value="PCMT"/>
    <property type="match status" value="1"/>
</dbReference>
<keyword evidence="7" id="KW-0808">Transferase</keyword>
<evidence type="ECO:0000256" key="7">
    <source>
        <dbReference type="ARBA" id="ARBA00022679"/>
    </source>
</evidence>
<evidence type="ECO:0000256" key="5">
    <source>
        <dbReference type="ARBA" id="ARBA00022490"/>
    </source>
</evidence>
<keyword evidence="13" id="KW-1185">Reference proteome</keyword>
<dbReference type="PANTHER" id="PTHR11579:SF0">
    <property type="entry name" value="PROTEIN-L-ISOASPARTATE(D-ASPARTATE) O-METHYLTRANSFERASE"/>
    <property type="match status" value="1"/>
</dbReference>
<evidence type="ECO:0000256" key="8">
    <source>
        <dbReference type="ARBA" id="ARBA00022691"/>
    </source>
</evidence>
<reference evidence="12" key="2">
    <citation type="submission" date="2020-09" db="EMBL/GenBank/DDBJ databases">
        <authorList>
            <person name="Sun Q."/>
            <person name="Ohkuma M."/>
        </authorList>
    </citation>
    <scope>NUCLEOTIDE SEQUENCE</scope>
    <source>
        <strain evidence="12">JCM 3276</strain>
    </source>
</reference>
<dbReference type="GO" id="GO:0032259">
    <property type="term" value="P:methylation"/>
    <property type="evidence" value="ECO:0007669"/>
    <property type="project" value="UniProtKB-KW"/>
</dbReference>
<evidence type="ECO:0000256" key="6">
    <source>
        <dbReference type="ARBA" id="ARBA00022603"/>
    </source>
</evidence>
<protein>
    <recommendedName>
        <fullName evidence="4">Protein-L-isoaspartate O-methyltransferase</fullName>
        <ecNumber evidence="3">2.1.1.77</ecNumber>
    </recommendedName>
    <alternativeName>
        <fullName evidence="11">L-isoaspartyl protein carboxyl methyltransferase</fullName>
    </alternativeName>
    <alternativeName>
        <fullName evidence="9">Protein L-isoaspartyl methyltransferase</fullName>
    </alternativeName>
    <alternativeName>
        <fullName evidence="10">Protein-beta-aspartate methyltransferase</fullName>
    </alternativeName>
</protein>
<dbReference type="SUPFAM" id="SSF53335">
    <property type="entry name" value="S-adenosyl-L-methionine-dependent methyltransferases"/>
    <property type="match status" value="1"/>
</dbReference>
<dbReference type="Proteomes" id="UP000660680">
    <property type="component" value="Unassembled WGS sequence"/>
</dbReference>
<dbReference type="CDD" id="cd02440">
    <property type="entry name" value="AdoMet_MTases"/>
    <property type="match status" value="1"/>
</dbReference>
<dbReference type="EC" id="2.1.1.77" evidence="3"/>
<keyword evidence="8" id="KW-0949">S-adenosyl-L-methionine</keyword>
<dbReference type="Gene3D" id="3.40.50.150">
    <property type="entry name" value="Vaccinia Virus protein VP39"/>
    <property type="match status" value="1"/>
</dbReference>
<comment type="subcellular location">
    <subcellularLocation>
        <location evidence="1">Cytoplasm</location>
    </subcellularLocation>
</comment>
<dbReference type="AlphaFoldDB" id="A0A918GCY9"/>
<evidence type="ECO:0000256" key="9">
    <source>
        <dbReference type="ARBA" id="ARBA00030757"/>
    </source>
</evidence>
<dbReference type="GO" id="GO:0004719">
    <property type="term" value="F:protein-L-isoaspartate (D-aspartate) O-methyltransferase activity"/>
    <property type="evidence" value="ECO:0007669"/>
    <property type="project" value="UniProtKB-EC"/>
</dbReference>
<proteinExistence type="inferred from homology"/>
<evidence type="ECO:0000256" key="3">
    <source>
        <dbReference type="ARBA" id="ARBA00011890"/>
    </source>
</evidence>
<comment type="similarity">
    <text evidence="2">Belongs to the methyltransferase superfamily. L-isoaspartyl/D-aspartyl protein methyltransferase family.</text>
</comment>
<evidence type="ECO:0000256" key="1">
    <source>
        <dbReference type="ARBA" id="ARBA00004496"/>
    </source>
</evidence>
<evidence type="ECO:0000256" key="11">
    <source>
        <dbReference type="ARBA" id="ARBA00031350"/>
    </source>
</evidence>
<comment type="caution">
    <text evidence="12">The sequence shown here is derived from an EMBL/GenBank/DDBJ whole genome shotgun (WGS) entry which is preliminary data.</text>
</comment>
<dbReference type="EMBL" id="BMRB01000002">
    <property type="protein sequence ID" value="GGS28881.1"/>
    <property type="molecule type" value="Genomic_DNA"/>
</dbReference>